<keyword evidence="3" id="KW-1185">Reference proteome</keyword>
<organism evidence="2 3">
    <name type="scientific">Bos mutus</name>
    <name type="common">wild yak</name>
    <dbReference type="NCBI Taxonomy" id="72004"/>
    <lineage>
        <taxon>Eukaryota</taxon>
        <taxon>Metazoa</taxon>
        <taxon>Chordata</taxon>
        <taxon>Craniata</taxon>
        <taxon>Vertebrata</taxon>
        <taxon>Euteleostomi</taxon>
        <taxon>Mammalia</taxon>
        <taxon>Eutheria</taxon>
        <taxon>Laurasiatheria</taxon>
        <taxon>Artiodactyla</taxon>
        <taxon>Ruminantia</taxon>
        <taxon>Pecora</taxon>
        <taxon>Bovidae</taxon>
        <taxon>Bovinae</taxon>
        <taxon>Bos</taxon>
    </lineage>
</organism>
<sequence length="124" mass="13613">MYGNKGNIREAEKRGRPEAGTPAAGTWEPGRGRPRRHVNQKRPPPGCNAAGSFGSGVFRRRAMKRYLHGCSSVERSVPAEAHHRRHPGAAAGPEWLCTRSPSFWTKAGHWASVASPARQRSPRP</sequence>
<comment type="caution">
    <text evidence="2">The sequence shown here is derived from an EMBL/GenBank/DDBJ whole genome shotgun (WGS) entry which is preliminary data.</text>
</comment>
<dbReference type="Proteomes" id="UP000322234">
    <property type="component" value="Unassembled WGS sequence"/>
</dbReference>
<evidence type="ECO:0000313" key="2">
    <source>
        <dbReference type="EMBL" id="MXQ93711.1"/>
    </source>
</evidence>
<protein>
    <submittedName>
        <fullName evidence="2">Uncharacterized protein</fullName>
    </submittedName>
</protein>
<proteinExistence type="predicted"/>
<name>A0A6B0RWZ7_9CETA</name>
<gene>
    <name evidence="2" type="ORF">E5288_WYG017912</name>
</gene>
<evidence type="ECO:0000313" key="3">
    <source>
        <dbReference type="Proteomes" id="UP000322234"/>
    </source>
</evidence>
<feature type="compositionally biased region" description="Basic and acidic residues" evidence="1">
    <location>
        <begin position="7"/>
        <end position="17"/>
    </location>
</feature>
<reference evidence="2" key="1">
    <citation type="submission" date="2019-10" db="EMBL/GenBank/DDBJ databases">
        <title>The sequence and de novo assembly of the wild yak genome.</title>
        <authorList>
            <person name="Liu Y."/>
        </authorList>
    </citation>
    <scope>NUCLEOTIDE SEQUENCE [LARGE SCALE GENOMIC DNA]</scope>
    <source>
        <strain evidence="2">WY2019</strain>
    </source>
</reference>
<dbReference type="EMBL" id="VBQZ03000097">
    <property type="protein sequence ID" value="MXQ93711.1"/>
    <property type="molecule type" value="Genomic_DNA"/>
</dbReference>
<feature type="region of interest" description="Disordered" evidence="1">
    <location>
        <begin position="1"/>
        <end position="54"/>
    </location>
</feature>
<accession>A0A6B0RWZ7</accession>
<evidence type="ECO:0000256" key="1">
    <source>
        <dbReference type="SAM" id="MobiDB-lite"/>
    </source>
</evidence>
<dbReference type="AlphaFoldDB" id="A0A6B0RWZ7"/>